<proteinExistence type="predicted"/>
<protein>
    <submittedName>
        <fullName evidence="2">Uncharacterized protein</fullName>
    </submittedName>
</protein>
<evidence type="ECO:0000256" key="1">
    <source>
        <dbReference type="SAM" id="MobiDB-lite"/>
    </source>
</evidence>
<organism evidence="2">
    <name type="scientific">Populus davidiana</name>
    <dbReference type="NCBI Taxonomy" id="266767"/>
    <lineage>
        <taxon>Eukaryota</taxon>
        <taxon>Viridiplantae</taxon>
        <taxon>Streptophyta</taxon>
        <taxon>Embryophyta</taxon>
        <taxon>Tracheophyta</taxon>
        <taxon>Spermatophyta</taxon>
        <taxon>Magnoliopsida</taxon>
        <taxon>eudicotyledons</taxon>
        <taxon>Gunneridae</taxon>
        <taxon>Pentapetalae</taxon>
        <taxon>rosids</taxon>
        <taxon>fabids</taxon>
        <taxon>Malpighiales</taxon>
        <taxon>Salicaceae</taxon>
        <taxon>Saliceae</taxon>
        <taxon>Populus</taxon>
    </lineage>
</organism>
<accession>A0A6M2EF97</accession>
<dbReference type="EMBL" id="GILB01002675">
    <property type="protein sequence ID" value="NUU83008.1"/>
    <property type="molecule type" value="Transcribed_RNA"/>
</dbReference>
<sequence>MIFFLPFEAKQQPPVDSSSSLLTGHPDKPTGRPLFPLPSPTKPNRSSPPAWSPASLSAAPHEFASQSTHRLLSQPSTATATDHQESPPSPRAPPSSPQHSQ</sequence>
<feature type="compositionally biased region" description="Pro residues" evidence="1">
    <location>
        <begin position="87"/>
        <end position="101"/>
    </location>
</feature>
<dbReference type="AlphaFoldDB" id="A0A6M2EF97"/>
<feature type="region of interest" description="Disordered" evidence="1">
    <location>
        <begin position="1"/>
        <end position="101"/>
    </location>
</feature>
<feature type="compositionally biased region" description="Polar residues" evidence="1">
    <location>
        <begin position="64"/>
        <end position="81"/>
    </location>
</feature>
<reference evidence="2" key="1">
    <citation type="submission" date="2020-03" db="EMBL/GenBank/DDBJ databases">
        <authorList>
            <person name="Zhang R."/>
        </authorList>
    </citation>
    <scope>NUCLEOTIDE SEQUENCE</scope>
</reference>
<feature type="compositionally biased region" description="Low complexity" evidence="1">
    <location>
        <begin position="47"/>
        <end position="60"/>
    </location>
</feature>
<evidence type="ECO:0000313" key="2">
    <source>
        <dbReference type="EMBL" id="NUU83008.1"/>
    </source>
</evidence>
<name>A0A6M2EF97_9ROSI</name>